<organism evidence="8 9">
    <name type="scientific">Humisphaera borealis</name>
    <dbReference type="NCBI Taxonomy" id="2807512"/>
    <lineage>
        <taxon>Bacteria</taxon>
        <taxon>Pseudomonadati</taxon>
        <taxon>Planctomycetota</taxon>
        <taxon>Phycisphaerae</taxon>
        <taxon>Tepidisphaerales</taxon>
        <taxon>Tepidisphaeraceae</taxon>
        <taxon>Humisphaera</taxon>
    </lineage>
</organism>
<feature type="transmembrane region" description="Helical" evidence="5">
    <location>
        <begin position="497"/>
        <end position="519"/>
    </location>
</feature>
<evidence type="ECO:0000256" key="2">
    <source>
        <dbReference type="ARBA" id="ARBA00022692"/>
    </source>
</evidence>
<feature type="transmembrane region" description="Helical" evidence="5">
    <location>
        <begin position="457"/>
        <end position="476"/>
    </location>
</feature>
<evidence type="ECO:0000313" key="9">
    <source>
        <dbReference type="Proteomes" id="UP000593765"/>
    </source>
</evidence>
<comment type="similarity">
    <text evidence="5">Belongs to the complex I subunit 2 family.</text>
</comment>
<keyword evidence="5" id="KW-0874">Quinone</keyword>
<dbReference type="AlphaFoldDB" id="A0A7M2WXR7"/>
<dbReference type="Proteomes" id="UP000593765">
    <property type="component" value="Chromosome"/>
</dbReference>
<keyword evidence="5" id="KW-0813">Transport</keyword>
<feature type="transmembrane region" description="Helical" evidence="5">
    <location>
        <begin position="42"/>
        <end position="61"/>
    </location>
</feature>
<feature type="transmembrane region" description="Helical" evidence="5">
    <location>
        <begin position="183"/>
        <end position="204"/>
    </location>
</feature>
<feature type="transmembrane region" description="Helical" evidence="5">
    <location>
        <begin position="419"/>
        <end position="437"/>
    </location>
</feature>
<reference evidence="8 9" key="1">
    <citation type="submission" date="2020-10" db="EMBL/GenBank/DDBJ databases">
        <title>Wide distribution of Phycisphaera-like planctomycetes from WD2101 soil group in peatlands and genome analysis of the first cultivated representative.</title>
        <authorList>
            <person name="Dedysh S.N."/>
            <person name="Beletsky A.V."/>
            <person name="Ivanova A."/>
            <person name="Kulichevskaya I.S."/>
            <person name="Suzina N.E."/>
            <person name="Philippov D.A."/>
            <person name="Rakitin A.L."/>
            <person name="Mardanov A.V."/>
            <person name="Ravin N.V."/>
        </authorList>
    </citation>
    <scope>NUCLEOTIDE SEQUENCE [LARGE SCALE GENOMIC DNA]</scope>
    <source>
        <strain evidence="8 9">M1803</strain>
    </source>
</reference>
<feature type="transmembrane region" description="Helical" evidence="5">
    <location>
        <begin position="374"/>
        <end position="399"/>
    </location>
</feature>
<sequence>MQLPPYIPAWTDLRPFVADVVLIATAVAVLIVPFFTRKANSATGVVTLAGLVAALVAVGPADGGSVGGGRFAPMLAADGVAFAWKCILLLFVIGVVVLWFASSRADLPAGDGADAGAEDGRSDRPDDGPEFFLLLICATLGMSLMGSAANLLMLFIAVELASLPSYVLAGFRKNNRTSAEAALKYVLFGAAASGVMVWGLSLLYGVCGTLNLYSSADHGTHVAGVAEQVFRQSHASPLLLIGLLALVVGLAFKISAVPFHLWCPDVFEGAAVEVTTFLSVASKGAGLVLLLRVAVALGEAAGFAPTTPNVMLAWVLGLMGVLTCTVGNTAAYVQTNLKRLLAYSSIAHAGYMLCVVAMVVVAPRSMGVAGGTAASAALLFYLAVYLFMNLGAFTVVAIVGRQSGETLEHFSGLGRRSPVLAMCMTLCCFSLIGLPPLAGFTAKFNLMATLGSAGGWWWGLVAAIAVNTLLSLYYYVRVIRTMYLEDAGKPRLTRSPLGTGLAMASAAMLLALFVGSNVLTRWTSGHAVLRPSVSAPMPMPVPGAVAVVESP</sequence>
<dbReference type="KEGG" id="hbs:IPV69_02210"/>
<feature type="transmembrane region" description="Helical" evidence="5">
    <location>
        <begin position="16"/>
        <end position="35"/>
    </location>
</feature>
<feature type="domain" description="NADH:quinone oxidoreductase/Mrp antiporter transmembrane" evidence="7">
    <location>
        <begin position="148"/>
        <end position="462"/>
    </location>
</feature>
<keyword evidence="5" id="KW-0520">NAD</keyword>
<feature type="transmembrane region" description="Helical" evidence="5">
    <location>
        <begin position="270"/>
        <end position="291"/>
    </location>
</feature>
<keyword evidence="9" id="KW-1185">Reference proteome</keyword>
<name>A0A7M2WXR7_9BACT</name>
<feature type="transmembrane region" description="Helical" evidence="5">
    <location>
        <begin position="154"/>
        <end position="171"/>
    </location>
</feature>
<keyword evidence="5" id="KW-1003">Cell membrane</keyword>
<comment type="subcellular location">
    <subcellularLocation>
        <location evidence="5">Cell membrane</location>
        <topology evidence="5">Multi-pass membrane protein</topology>
    </subcellularLocation>
    <subcellularLocation>
        <location evidence="1">Endomembrane system</location>
        <topology evidence="1">Multi-pass membrane protein</topology>
    </subcellularLocation>
    <subcellularLocation>
        <location evidence="6">Membrane</location>
        <topology evidence="6">Multi-pass membrane protein</topology>
    </subcellularLocation>
</comment>
<keyword evidence="5" id="KW-0830">Ubiquinone</keyword>
<keyword evidence="5" id="KW-1278">Translocase</keyword>
<dbReference type="GO" id="GO:0008137">
    <property type="term" value="F:NADH dehydrogenase (ubiquinone) activity"/>
    <property type="evidence" value="ECO:0007669"/>
    <property type="project" value="InterPro"/>
</dbReference>
<feature type="transmembrane region" description="Helical" evidence="5">
    <location>
        <begin position="340"/>
        <end position="362"/>
    </location>
</feature>
<evidence type="ECO:0000256" key="6">
    <source>
        <dbReference type="RuleBase" id="RU000320"/>
    </source>
</evidence>
<evidence type="ECO:0000256" key="4">
    <source>
        <dbReference type="ARBA" id="ARBA00023136"/>
    </source>
</evidence>
<feature type="transmembrane region" description="Helical" evidence="5">
    <location>
        <begin position="238"/>
        <end position="263"/>
    </location>
</feature>
<evidence type="ECO:0000313" key="8">
    <source>
        <dbReference type="EMBL" id="QOV90209.1"/>
    </source>
</evidence>
<dbReference type="EMBL" id="CP063458">
    <property type="protein sequence ID" value="QOV90209.1"/>
    <property type="molecule type" value="Genomic_DNA"/>
</dbReference>
<keyword evidence="4 5" id="KW-0472">Membrane</keyword>
<accession>A0A7M2WXR7</accession>
<evidence type="ECO:0000256" key="1">
    <source>
        <dbReference type="ARBA" id="ARBA00004127"/>
    </source>
</evidence>
<dbReference type="Pfam" id="PF00361">
    <property type="entry name" value="Proton_antipo_M"/>
    <property type="match status" value="1"/>
</dbReference>
<keyword evidence="3 5" id="KW-1133">Transmembrane helix</keyword>
<comment type="catalytic activity">
    <reaction evidence="5">
        <text>a quinone + NADH + 5 H(+)(in) = a quinol + NAD(+) + 4 H(+)(out)</text>
        <dbReference type="Rhea" id="RHEA:57888"/>
        <dbReference type="ChEBI" id="CHEBI:15378"/>
        <dbReference type="ChEBI" id="CHEBI:24646"/>
        <dbReference type="ChEBI" id="CHEBI:57540"/>
        <dbReference type="ChEBI" id="CHEBI:57945"/>
        <dbReference type="ChEBI" id="CHEBI:132124"/>
    </reaction>
</comment>
<feature type="transmembrane region" description="Helical" evidence="5">
    <location>
        <begin position="311"/>
        <end position="333"/>
    </location>
</feature>
<dbReference type="PANTHER" id="PTHR22773">
    <property type="entry name" value="NADH DEHYDROGENASE"/>
    <property type="match status" value="1"/>
</dbReference>
<evidence type="ECO:0000256" key="5">
    <source>
        <dbReference type="HAMAP-Rule" id="MF_00445"/>
    </source>
</evidence>
<feature type="transmembrane region" description="Helical" evidence="5">
    <location>
        <begin position="131"/>
        <end position="148"/>
    </location>
</feature>
<gene>
    <name evidence="5" type="primary">nuoN</name>
    <name evidence="8" type="ORF">IPV69_02210</name>
</gene>
<protein>
    <recommendedName>
        <fullName evidence="5">NADH-quinone oxidoreductase subunit N</fullName>
        <ecNumber evidence="5">7.1.1.-</ecNumber>
    </recommendedName>
    <alternativeName>
        <fullName evidence="5">NADH dehydrogenase I subunit N</fullName>
    </alternativeName>
    <alternativeName>
        <fullName evidence="5">NDH-1 subunit N</fullName>
    </alternativeName>
</protein>
<dbReference type="InterPro" id="IPR010096">
    <property type="entry name" value="NADH-Q_OxRdtase_suN/2"/>
</dbReference>
<comment type="subunit">
    <text evidence="5">NDH-1 is composed of 14 different subunits. Subunits NuoA, H, J, K, L, M, N constitute the membrane sector of the complex.</text>
</comment>
<dbReference type="GO" id="GO:0050136">
    <property type="term" value="F:NADH dehydrogenase (quinone) (non-electrogenic) activity"/>
    <property type="evidence" value="ECO:0007669"/>
    <property type="project" value="UniProtKB-UniRule"/>
</dbReference>
<dbReference type="GO" id="GO:0042773">
    <property type="term" value="P:ATP synthesis coupled electron transport"/>
    <property type="evidence" value="ECO:0007669"/>
    <property type="project" value="InterPro"/>
</dbReference>
<feature type="transmembrane region" description="Helical" evidence="5">
    <location>
        <begin position="81"/>
        <end position="101"/>
    </location>
</feature>
<dbReference type="EC" id="7.1.1.-" evidence="5"/>
<evidence type="ECO:0000259" key="7">
    <source>
        <dbReference type="Pfam" id="PF00361"/>
    </source>
</evidence>
<proteinExistence type="inferred from homology"/>
<evidence type="ECO:0000256" key="3">
    <source>
        <dbReference type="ARBA" id="ARBA00022989"/>
    </source>
</evidence>
<dbReference type="GO" id="GO:0012505">
    <property type="term" value="C:endomembrane system"/>
    <property type="evidence" value="ECO:0007669"/>
    <property type="project" value="UniProtKB-SubCell"/>
</dbReference>
<dbReference type="HAMAP" id="MF_00445">
    <property type="entry name" value="NDH1_NuoN_1"/>
    <property type="match status" value="1"/>
</dbReference>
<comment type="function">
    <text evidence="5">NDH-1 shuttles electrons from NADH, via FMN and iron-sulfur (Fe-S) centers, to quinones in the respiratory chain. The immediate electron acceptor for the enzyme in this species is believed to be ubiquinone. Couples the redox reaction to proton translocation (for every two electrons transferred, four hydrogen ions are translocated across the cytoplasmic membrane), and thus conserves the redox energy in a proton gradient.</text>
</comment>
<dbReference type="InterPro" id="IPR001750">
    <property type="entry name" value="ND/Mrp_TM"/>
</dbReference>
<dbReference type="GO" id="GO:0048038">
    <property type="term" value="F:quinone binding"/>
    <property type="evidence" value="ECO:0007669"/>
    <property type="project" value="UniProtKB-KW"/>
</dbReference>
<keyword evidence="2 5" id="KW-0812">Transmembrane</keyword>
<dbReference type="GO" id="GO:0005886">
    <property type="term" value="C:plasma membrane"/>
    <property type="evidence" value="ECO:0007669"/>
    <property type="project" value="UniProtKB-SubCell"/>
</dbReference>